<accession>A0ABP4V9V9</accession>
<name>A0ABP4V9V9_9ACTN</name>
<organism evidence="1 2">
    <name type="scientific">Kribbella yunnanensis</name>
    <dbReference type="NCBI Taxonomy" id="190194"/>
    <lineage>
        <taxon>Bacteria</taxon>
        <taxon>Bacillati</taxon>
        <taxon>Actinomycetota</taxon>
        <taxon>Actinomycetes</taxon>
        <taxon>Propionibacteriales</taxon>
        <taxon>Kribbellaceae</taxon>
        <taxon>Kribbella</taxon>
    </lineage>
</organism>
<dbReference type="Proteomes" id="UP001500280">
    <property type="component" value="Unassembled WGS sequence"/>
</dbReference>
<comment type="caution">
    <text evidence="1">The sequence shown here is derived from an EMBL/GenBank/DDBJ whole genome shotgun (WGS) entry which is preliminary data.</text>
</comment>
<keyword evidence="2" id="KW-1185">Reference proteome</keyword>
<dbReference type="EMBL" id="BAAANF010000034">
    <property type="protein sequence ID" value="GAA1720378.1"/>
    <property type="molecule type" value="Genomic_DNA"/>
</dbReference>
<evidence type="ECO:0000313" key="2">
    <source>
        <dbReference type="Proteomes" id="UP001500280"/>
    </source>
</evidence>
<reference evidence="2" key="1">
    <citation type="journal article" date="2019" name="Int. J. Syst. Evol. Microbiol.">
        <title>The Global Catalogue of Microorganisms (GCM) 10K type strain sequencing project: providing services to taxonomists for standard genome sequencing and annotation.</title>
        <authorList>
            <consortium name="The Broad Institute Genomics Platform"/>
            <consortium name="The Broad Institute Genome Sequencing Center for Infectious Disease"/>
            <person name="Wu L."/>
            <person name="Ma J."/>
        </authorList>
    </citation>
    <scope>NUCLEOTIDE SEQUENCE [LARGE SCALE GENOMIC DNA]</scope>
    <source>
        <strain evidence="2">JCM 14307</strain>
    </source>
</reference>
<proteinExistence type="predicted"/>
<dbReference type="RefSeq" id="WP_344165398.1">
    <property type="nucleotide sequence ID" value="NZ_BAAANF010000034.1"/>
</dbReference>
<evidence type="ECO:0000313" key="1">
    <source>
        <dbReference type="EMBL" id="GAA1720378.1"/>
    </source>
</evidence>
<gene>
    <name evidence="1" type="ORF">GCM10009745_81850</name>
</gene>
<sequence>MQILGGYVIATPTKLGPADLPHPLWTISPCLLPDLPGPSYGDWFTDRTHAEAVLKTTGVEADLLAVGIEEALANDLRADRADWWARNPALAISPGGKRETSVDEPGADDFFQLLDQQLPLPPDAETLGYELVGLETDFTFHSWHCFPFAAERRALGVTLAPNGLLADHGDALRVLDLIREEPPYEVPWTVATLAVVGK</sequence>
<protein>
    <submittedName>
        <fullName evidence="1">Uncharacterized protein</fullName>
    </submittedName>
</protein>